<dbReference type="Pfam" id="PF00563">
    <property type="entry name" value="EAL"/>
    <property type="match status" value="1"/>
</dbReference>
<dbReference type="Gene3D" id="3.20.20.450">
    <property type="entry name" value="EAL domain"/>
    <property type="match status" value="1"/>
</dbReference>
<dbReference type="SMART" id="SM00052">
    <property type="entry name" value="EAL"/>
    <property type="match status" value="1"/>
</dbReference>
<dbReference type="Gene3D" id="3.30.450.40">
    <property type="match status" value="1"/>
</dbReference>
<name>A0A964T3Y0_9HYPH</name>
<evidence type="ECO:0000313" key="3">
    <source>
        <dbReference type="Proteomes" id="UP000773614"/>
    </source>
</evidence>
<dbReference type="InterPro" id="IPR050706">
    <property type="entry name" value="Cyclic-di-GMP_PDE-like"/>
</dbReference>
<dbReference type="PANTHER" id="PTHR33121:SF76">
    <property type="entry name" value="SIGNALING PROTEIN"/>
    <property type="match status" value="1"/>
</dbReference>
<protein>
    <submittedName>
        <fullName evidence="2">EAL domain-containing protein</fullName>
    </submittedName>
</protein>
<dbReference type="SUPFAM" id="SSF55781">
    <property type="entry name" value="GAF domain-like"/>
    <property type="match status" value="1"/>
</dbReference>
<dbReference type="EMBL" id="SPKJ01000009">
    <property type="protein sequence ID" value="MYZ47082.1"/>
    <property type="molecule type" value="Genomic_DNA"/>
</dbReference>
<dbReference type="PANTHER" id="PTHR33121">
    <property type="entry name" value="CYCLIC DI-GMP PHOSPHODIESTERASE PDEF"/>
    <property type="match status" value="1"/>
</dbReference>
<dbReference type="CDD" id="cd01948">
    <property type="entry name" value="EAL"/>
    <property type="match status" value="1"/>
</dbReference>
<dbReference type="InterPro" id="IPR001633">
    <property type="entry name" value="EAL_dom"/>
</dbReference>
<evidence type="ECO:0000259" key="1">
    <source>
        <dbReference type="PROSITE" id="PS50883"/>
    </source>
</evidence>
<dbReference type="SMART" id="SM00065">
    <property type="entry name" value="GAF"/>
    <property type="match status" value="1"/>
</dbReference>
<proteinExistence type="predicted"/>
<gene>
    <name evidence="2" type="ORF">E4O86_05075</name>
</gene>
<organism evidence="2 3">
    <name type="scientific">Propylenella binzhouense</name>
    <dbReference type="NCBI Taxonomy" id="2555902"/>
    <lineage>
        <taxon>Bacteria</taxon>
        <taxon>Pseudomonadati</taxon>
        <taxon>Pseudomonadota</taxon>
        <taxon>Alphaproteobacteria</taxon>
        <taxon>Hyphomicrobiales</taxon>
        <taxon>Propylenellaceae</taxon>
        <taxon>Propylenella</taxon>
    </lineage>
</organism>
<dbReference type="InterPro" id="IPR003018">
    <property type="entry name" value="GAF"/>
</dbReference>
<dbReference type="AlphaFoldDB" id="A0A964T3Y0"/>
<sequence>MQPDPGTARQTIRRALSAVRQHFGMEVAFVSRFADGRAYFRDVEAPATEAVVCPGASVDLDQVYCRHVFEGRLPGVIPDTSAEPLAAALPITAAGPIGAYMSVPIWLPDGSHYGMFCCFRADPDPSLNDRDLRMMKVFAEIAGFEISRDLEAEREATAKRERIGRLIAEGRLSVVYQPIWDVRELVPVGMECLTRFSALPARSPDEWFAEAAETELGSVLEIAALRNAFAGWGALPEHVYLAVNASPKTVLGDAFREALDSVPVERLVLEITEHAPVEDYNLFLSAIQPLRRAGLRLAVDDAGAGYSTLQHILNLSPDFIKLDMALTRNIDRDPVRRALASALVAFARDTGSTVVAEGVETESELAALKTLGIDRAQGFFLARPMPLENAIGLFGAGRASASA</sequence>
<reference evidence="2" key="1">
    <citation type="submission" date="2019-03" db="EMBL/GenBank/DDBJ databases">
        <title>Afifella sp. nov., isolated from activated sludge.</title>
        <authorList>
            <person name="Li Q."/>
            <person name="Liu Y."/>
        </authorList>
    </citation>
    <scope>NUCLEOTIDE SEQUENCE</scope>
    <source>
        <strain evidence="2">L72</strain>
    </source>
</reference>
<dbReference type="Pfam" id="PF01590">
    <property type="entry name" value="GAF"/>
    <property type="match status" value="1"/>
</dbReference>
<keyword evidence="3" id="KW-1185">Reference proteome</keyword>
<dbReference type="InterPro" id="IPR029016">
    <property type="entry name" value="GAF-like_dom_sf"/>
</dbReference>
<dbReference type="SUPFAM" id="SSF141868">
    <property type="entry name" value="EAL domain-like"/>
    <property type="match status" value="1"/>
</dbReference>
<dbReference type="GO" id="GO:0071111">
    <property type="term" value="F:cyclic-guanylate-specific phosphodiesterase activity"/>
    <property type="evidence" value="ECO:0007669"/>
    <property type="project" value="InterPro"/>
</dbReference>
<feature type="domain" description="EAL" evidence="1">
    <location>
        <begin position="156"/>
        <end position="398"/>
    </location>
</feature>
<accession>A0A964T3Y0</accession>
<dbReference type="OrthoDB" id="9814202at2"/>
<evidence type="ECO:0000313" key="2">
    <source>
        <dbReference type="EMBL" id="MYZ47082.1"/>
    </source>
</evidence>
<dbReference type="Proteomes" id="UP000773614">
    <property type="component" value="Unassembled WGS sequence"/>
</dbReference>
<comment type="caution">
    <text evidence="2">The sequence shown here is derived from an EMBL/GenBank/DDBJ whole genome shotgun (WGS) entry which is preliminary data.</text>
</comment>
<dbReference type="InterPro" id="IPR035919">
    <property type="entry name" value="EAL_sf"/>
</dbReference>
<dbReference type="PROSITE" id="PS50883">
    <property type="entry name" value="EAL"/>
    <property type="match status" value="1"/>
</dbReference>